<proteinExistence type="predicted"/>
<sequence length="37" mass="4115">MKPCKLEIGEILIIQTVKNNKFQIPKALRATGNLGFS</sequence>
<name>A0A2P2MIL0_RHIMU</name>
<dbReference type="AlphaFoldDB" id="A0A2P2MIL0"/>
<accession>A0A2P2MIL0</accession>
<dbReference type="EMBL" id="GGEC01049580">
    <property type="protein sequence ID" value="MBX30064.1"/>
    <property type="molecule type" value="Transcribed_RNA"/>
</dbReference>
<evidence type="ECO:0000313" key="1">
    <source>
        <dbReference type="EMBL" id="MBX30064.1"/>
    </source>
</evidence>
<reference evidence="1" key="1">
    <citation type="submission" date="2018-02" db="EMBL/GenBank/DDBJ databases">
        <title>Rhizophora mucronata_Transcriptome.</title>
        <authorList>
            <person name="Meera S.P."/>
            <person name="Sreeshan A."/>
            <person name="Augustine A."/>
        </authorList>
    </citation>
    <scope>NUCLEOTIDE SEQUENCE</scope>
    <source>
        <tissue evidence="1">Leaf</tissue>
    </source>
</reference>
<protein>
    <submittedName>
        <fullName evidence="1">Uncharacterized protein</fullName>
    </submittedName>
</protein>
<organism evidence="1">
    <name type="scientific">Rhizophora mucronata</name>
    <name type="common">Asiatic mangrove</name>
    <dbReference type="NCBI Taxonomy" id="61149"/>
    <lineage>
        <taxon>Eukaryota</taxon>
        <taxon>Viridiplantae</taxon>
        <taxon>Streptophyta</taxon>
        <taxon>Embryophyta</taxon>
        <taxon>Tracheophyta</taxon>
        <taxon>Spermatophyta</taxon>
        <taxon>Magnoliopsida</taxon>
        <taxon>eudicotyledons</taxon>
        <taxon>Gunneridae</taxon>
        <taxon>Pentapetalae</taxon>
        <taxon>rosids</taxon>
        <taxon>fabids</taxon>
        <taxon>Malpighiales</taxon>
        <taxon>Rhizophoraceae</taxon>
        <taxon>Rhizophora</taxon>
    </lineage>
</organism>